<dbReference type="SUPFAM" id="SSF56601">
    <property type="entry name" value="beta-lactamase/transpeptidase-like"/>
    <property type="match status" value="1"/>
</dbReference>
<accession>A0ABQ6JBU6</accession>
<protein>
    <recommendedName>
        <fullName evidence="4">Peptidase S11 D-alanyl-D-alanine carboxypeptidase A N-terminal domain-containing protein</fullName>
    </recommendedName>
</protein>
<reference evidence="3" key="1">
    <citation type="journal article" date="2019" name="Int. J. Syst. Evol. Microbiol.">
        <title>The Global Catalogue of Microorganisms (GCM) 10K type strain sequencing project: providing services to taxonomists for standard genome sequencing and annotation.</title>
        <authorList>
            <consortium name="The Broad Institute Genomics Platform"/>
            <consortium name="The Broad Institute Genome Sequencing Center for Infectious Disease"/>
            <person name="Wu L."/>
            <person name="Ma J."/>
        </authorList>
    </citation>
    <scope>NUCLEOTIDE SEQUENCE [LARGE SCALE GENOMIC DNA]</scope>
    <source>
        <strain evidence="3">NBRC 108730</strain>
    </source>
</reference>
<dbReference type="InterPro" id="IPR012338">
    <property type="entry name" value="Beta-lactam/transpept-like"/>
</dbReference>
<keyword evidence="1" id="KW-0732">Signal</keyword>
<sequence length="115" mass="11916">MTSLLLAMAAMQVPALAEVVGQRSAVLPVAGRVENTDRLLGHDGFVGIKTGSMRAAGGCFMFQAVRRVDGHRTVITGVVMGQPGRDLVDAGQDAAARLVDGVEARLRTGGTSAVR</sequence>
<feature type="signal peptide" evidence="1">
    <location>
        <begin position="1"/>
        <end position="17"/>
    </location>
</feature>
<proteinExistence type="predicted"/>
<dbReference type="Proteomes" id="UP001157017">
    <property type="component" value="Unassembled WGS sequence"/>
</dbReference>
<evidence type="ECO:0008006" key="4">
    <source>
        <dbReference type="Google" id="ProtNLM"/>
    </source>
</evidence>
<keyword evidence="3" id="KW-1185">Reference proteome</keyword>
<dbReference type="EMBL" id="BSUZ01000001">
    <property type="protein sequence ID" value="GMA84924.1"/>
    <property type="molecule type" value="Genomic_DNA"/>
</dbReference>
<evidence type="ECO:0000256" key="1">
    <source>
        <dbReference type="SAM" id="SignalP"/>
    </source>
</evidence>
<feature type="chain" id="PRO_5046183207" description="Peptidase S11 D-alanyl-D-alanine carboxypeptidase A N-terminal domain-containing protein" evidence="1">
    <location>
        <begin position="18"/>
        <end position="115"/>
    </location>
</feature>
<dbReference type="Gene3D" id="3.40.710.10">
    <property type="entry name" value="DD-peptidase/beta-lactamase superfamily"/>
    <property type="match status" value="1"/>
</dbReference>
<organism evidence="2 3">
    <name type="scientific">Angustibacter aerolatus</name>
    <dbReference type="NCBI Taxonomy" id="1162965"/>
    <lineage>
        <taxon>Bacteria</taxon>
        <taxon>Bacillati</taxon>
        <taxon>Actinomycetota</taxon>
        <taxon>Actinomycetes</taxon>
        <taxon>Kineosporiales</taxon>
        <taxon>Kineosporiaceae</taxon>
    </lineage>
</organism>
<evidence type="ECO:0000313" key="2">
    <source>
        <dbReference type="EMBL" id="GMA84924.1"/>
    </source>
</evidence>
<name>A0ABQ6JBU6_9ACTN</name>
<comment type="caution">
    <text evidence="2">The sequence shown here is derived from an EMBL/GenBank/DDBJ whole genome shotgun (WGS) entry which is preliminary data.</text>
</comment>
<gene>
    <name evidence="2" type="ORF">GCM10025868_01740</name>
</gene>
<evidence type="ECO:0000313" key="3">
    <source>
        <dbReference type="Proteomes" id="UP001157017"/>
    </source>
</evidence>